<dbReference type="CDD" id="cd03024">
    <property type="entry name" value="DsbA_FrnE"/>
    <property type="match status" value="1"/>
</dbReference>
<reference evidence="2 3" key="1">
    <citation type="submission" date="2024-02" db="EMBL/GenBank/DDBJ databases">
        <title>Janibacter sp. nov., isolated from gut of marine sandworm.</title>
        <authorList>
            <person name="Kim B."/>
            <person name="Jun M.O."/>
            <person name="Shin N.-R."/>
        </authorList>
    </citation>
    <scope>NUCLEOTIDE SEQUENCE [LARGE SCALE GENOMIC DNA]</scope>
    <source>
        <strain evidence="2 3">A1S7</strain>
    </source>
</reference>
<evidence type="ECO:0000259" key="1">
    <source>
        <dbReference type="Pfam" id="PF01323"/>
    </source>
</evidence>
<sequence>MGAVAPDMQIDIWSDIACPWCYIGKRRLETALADFPHRAEVGVTWHSYQLDPTLPEHYDGTEVEYLASRKGMPAEQVQQMFAHVAAQAAGEGLAYDFDSLVVANSARAHELLHLARDRGLGDELKEVLLSAHFEQGADIGDVDTLVRLGASAGLDAGEARSALADGRYRGAVASDIDMARQIGVTGVPFVVVDMKYAVSGAQPPEVFREVLDKAWAEQAPAIQVVERGSADAESCGPDGCAI</sequence>
<proteinExistence type="predicted"/>
<dbReference type="SUPFAM" id="SSF52833">
    <property type="entry name" value="Thioredoxin-like"/>
    <property type="match status" value="1"/>
</dbReference>
<organism evidence="2 3">
    <name type="scientific">Janibacter alittae</name>
    <dbReference type="NCBI Taxonomy" id="3115209"/>
    <lineage>
        <taxon>Bacteria</taxon>
        <taxon>Bacillati</taxon>
        <taxon>Actinomycetota</taxon>
        <taxon>Actinomycetes</taxon>
        <taxon>Micrococcales</taxon>
        <taxon>Intrasporangiaceae</taxon>
        <taxon>Janibacter</taxon>
    </lineage>
</organism>
<dbReference type="InterPro" id="IPR001853">
    <property type="entry name" value="DSBA-like_thioredoxin_dom"/>
</dbReference>
<dbReference type="PANTHER" id="PTHR13887">
    <property type="entry name" value="GLUTATHIONE S-TRANSFERASE KAPPA"/>
    <property type="match status" value="1"/>
</dbReference>
<dbReference type="PANTHER" id="PTHR13887:SF41">
    <property type="entry name" value="THIOREDOXIN SUPERFAMILY PROTEIN"/>
    <property type="match status" value="1"/>
</dbReference>
<dbReference type="RefSeq" id="WP_338748925.1">
    <property type="nucleotide sequence ID" value="NZ_CP144913.1"/>
</dbReference>
<gene>
    <name evidence="2" type="ORF">V1351_14620</name>
</gene>
<dbReference type="EMBL" id="CP144913">
    <property type="protein sequence ID" value="WXB76158.1"/>
    <property type="molecule type" value="Genomic_DNA"/>
</dbReference>
<name>A0ABZ2MGQ0_9MICO</name>
<dbReference type="Gene3D" id="3.40.30.10">
    <property type="entry name" value="Glutaredoxin"/>
    <property type="match status" value="1"/>
</dbReference>
<dbReference type="InterPro" id="IPR036249">
    <property type="entry name" value="Thioredoxin-like_sf"/>
</dbReference>
<evidence type="ECO:0000313" key="3">
    <source>
        <dbReference type="Proteomes" id="UP001382727"/>
    </source>
</evidence>
<evidence type="ECO:0000313" key="2">
    <source>
        <dbReference type="EMBL" id="WXB76158.1"/>
    </source>
</evidence>
<dbReference type="Pfam" id="PF01323">
    <property type="entry name" value="DSBA"/>
    <property type="match status" value="1"/>
</dbReference>
<dbReference type="Proteomes" id="UP001382727">
    <property type="component" value="Chromosome"/>
</dbReference>
<feature type="domain" description="DSBA-like thioredoxin" evidence="1">
    <location>
        <begin position="9"/>
        <end position="211"/>
    </location>
</feature>
<keyword evidence="3" id="KW-1185">Reference proteome</keyword>
<accession>A0ABZ2MGQ0</accession>
<protein>
    <submittedName>
        <fullName evidence="2">DsbA family oxidoreductase</fullName>
    </submittedName>
</protein>